<dbReference type="InterPro" id="IPR045255">
    <property type="entry name" value="RanBP1-like"/>
</dbReference>
<feature type="compositionally biased region" description="Gly residues" evidence="1">
    <location>
        <begin position="297"/>
        <end position="306"/>
    </location>
</feature>
<evidence type="ECO:0000313" key="4">
    <source>
        <dbReference type="Proteomes" id="UP000053259"/>
    </source>
</evidence>
<accession>A0A0D1XT99</accession>
<evidence type="ECO:0000313" key="3">
    <source>
        <dbReference type="EMBL" id="KIW05936.1"/>
    </source>
</evidence>
<feature type="compositionally biased region" description="Acidic residues" evidence="1">
    <location>
        <begin position="344"/>
        <end position="360"/>
    </location>
</feature>
<dbReference type="AlphaFoldDB" id="A0A0D1XT99"/>
<dbReference type="PANTHER" id="PTHR23138">
    <property type="entry name" value="RAN BINDING PROTEIN"/>
    <property type="match status" value="1"/>
</dbReference>
<feature type="compositionally biased region" description="Polar residues" evidence="1">
    <location>
        <begin position="253"/>
        <end position="268"/>
    </location>
</feature>
<feature type="compositionally biased region" description="Basic and acidic residues" evidence="1">
    <location>
        <begin position="105"/>
        <end position="121"/>
    </location>
</feature>
<dbReference type="Pfam" id="PF00638">
    <property type="entry name" value="Ran_BP1"/>
    <property type="match status" value="1"/>
</dbReference>
<feature type="region of interest" description="Disordered" evidence="1">
    <location>
        <begin position="1"/>
        <end position="382"/>
    </location>
</feature>
<feature type="compositionally biased region" description="Basic and acidic residues" evidence="1">
    <location>
        <begin position="152"/>
        <end position="164"/>
    </location>
</feature>
<dbReference type="EMBL" id="KN847536">
    <property type="protein sequence ID" value="KIW05936.1"/>
    <property type="molecule type" value="Genomic_DNA"/>
</dbReference>
<dbReference type="VEuPathDB" id="FungiDB:PV09_03128"/>
<evidence type="ECO:0000256" key="1">
    <source>
        <dbReference type="SAM" id="MobiDB-lite"/>
    </source>
</evidence>
<feature type="domain" description="RanBD1" evidence="2">
    <location>
        <begin position="386"/>
        <end position="494"/>
    </location>
</feature>
<name>A0A0D1XT99_9PEZI</name>
<proteinExistence type="predicted"/>
<feature type="compositionally biased region" description="Basic and acidic residues" evidence="1">
    <location>
        <begin position="26"/>
        <end position="46"/>
    </location>
</feature>
<dbReference type="GeneID" id="27311101"/>
<evidence type="ECO:0000259" key="2">
    <source>
        <dbReference type="PROSITE" id="PS50196"/>
    </source>
</evidence>
<reference evidence="3 4" key="1">
    <citation type="submission" date="2015-01" db="EMBL/GenBank/DDBJ databases">
        <title>The Genome Sequence of Ochroconis gallopava CBS43764.</title>
        <authorList>
            <consortium name="The Broad Institute Genomics Platform"/>
            <person name="Cuomo C."/>
            <person name="de Hoog S."/>
            <person name="Gorbushina A."/>
            <person name="Stielow B."/>
            <person name="Teixiera M."/>
            <person name="Abouelleil A."/>
            <person name="Chapman S.B."/>
            <person name="Priest M."/>
            <person name="Young S.K."/>
            <person name="Wortman J."/>
            <person name="Nusbaum C."/>
            <person name="Birren B."/>
        </authorList>
    </citation>
    <scope>NUCLEOTIDE SEQUENCE [LARGE SCALE GENOMIC DNA]</scope>
    <source>
        <strain evidence="3 4">CBS 43764</strain>
    </source>
</reference>
<dbReference type="InParanoid" id="A0A0D1XT99"/>
<dbReference type="SMART" id="SM00160">
    <property type="entry name" value="RanBD"/>
    <property type="match status" value="1"/>
</dbReference>
<dbReference type="STRING" id="253628.A0A0D1XT99"/>
<sequence>MSPATGTRRESPTPSADPTNVPVEEDISRSDNESGGEKPVREKLRETSIANTRGRVQKKRSLDELHAADDDTDDAREGTRHVRKRSREAVPGADVEVEEPANGARSERSGTPDTAAERTNEELQSGLTSPKGKRSRDEAKTTDVSGDVATPSDERKTKRARDSGSPEPGTHMSEATASKIPPSSGFANTSAISPFSALAPQPAAKPDGAQPQTSDEKFKSSGFGSFASATTSPFGAAASKSASPFGGAASGSTSPWASKSATPATQPSAFAAAGKATGSGFGNTSSTSAFGALGASRLGGGFGGGPSAFSGLGSASKLTSFAGGSGPTIEGLSSKPAKAFGASDDTDEEEEGDSDDEGGADDNGRKSPHHLVEGEVKKDKRFYEQHIETGEEGETTMFTQRAKLYQFEKAEKKWVERGVGVLKLNISEPSADPASAGTEEGQVKLMDAPEAASEEVKDEEEKKYKRKVHARLLLRADGSQRVVLNSPIVKGLKFGEDMEPKAQTIVFLGRLAGAQAGDAGLDLLQLKVIFRGYFKPRSRENRMTNDFADELRKGEVTLASRS</sequence>
<dbReference type="OrthoDB" id="185618at2759"/>
<dbReference type="SUPFAM" id="SSF50729">
    <property type="entry name" value="PH domain-like"/>
    <property type="match status" value="1"/>
</dbReference>
<feature type="compositionally biased region" description="Basic and acidic residues" evidence="1">
    <location>
        <begin position="362"/>
        <end position="382"/>
    </location>
</feature>
<dbReference type="RefSeq" id="XP_016215805.1">
    <property type="nucleotide sequence ID" value="XM_016356282.1"/>
</dbReference>
<feature type="compositionally biased region" description="Low complexity" evidence="1">
    <location>
        <begin position="220"/>
        <end position="252"/>
    </location>
</feature>
<protein>
    <recommendedName>
        <fullName evidence="2">RanBD1 domain-containing protein</fullName>
    </recommendedName>
</protein>
<dbReference type="Gene3D" id="2.30.29.30">
    <property type="entry name" value="Pleckstrin-homology domain (PH domain)/Phosphotyrosine-binding domain (PTB)"/>
    <property type="match status" value="1"/>
</dbReference>
<feature type="compositionally biased region" description="Low complexity" evidence="1">
    <location>
        <begin position="276"/>
        <end position="296"/>
    </location>
</feature>
<organism evidence="3 4">
    <name type="scientific">Verruconis gallopava</name>
    <dbReference type="NCBI Taxonomy" id="253628"/>
    <lineage>
        <taxon>Eukaryota</taxon>
        <taxon>Fungi</taxon>
        <taxon>Dikarya</taxon>
        <taxon>Ascomycota</taxon>
        <taxon>Pezizomycotina</taxon>
        <taxon>Dothideomycetes</taxon>
        <taxon>Pleosporomycetidae</taxon>
        <taxon>Venturiales</taxon>
        <taxon>Sympoventuriaceae</taxon>
        <taxon>Verruconis</taxon>
    </lineage>
</organism>
<dbReference type="InterPro" id="IPR000156">
    <property type="entry name" value="Ran_bind_dom"/>
</dbReference>
<gene>
    <name evidence="3" type="ORF">PV09_03128</name>
</gene>
<dbReference type="Proteomes" id="UP000053259">
    <property type="component" value="Unassembled WGS sequence"/>
</dbReference>
<keyword evidence="4" id="KW-1185">Reference proteome</keyword>
<feature type="compositionally biased region" description="Low complexity" evidence="1">
    <location>
        <begin position="307"/>
        <end position="316"/>
    </location>
</feature>
<dbReference type="PROSITE" id="PS50196">
    <property type="entry name" value="RANBD1"/>
    <property type="match status" value="1"/>
</dbReference>
<feature type="compositionally biased region" description="Basic and acidic residues" evidence="1">
    <location>
        <begin position="60"/>
        <end position="80"/>
    </location>
</feature>
<dbReference type="InterPro" id="IPR011993">
    <property type="entry name" value="PH-like_dom_sf"/>
</dbReference>